<dbReference type="PATRIC" id="fig|1069642.3.peg.1566"/>
<dbReference type="Proteomes" id="UP000010074">
    <property type="component" value="Chromosome"/>
</dbReference>
<sequence length="81" mass="8643">MSHNNSSLCWLRLCDARRIRCGNPSRLGQSSLVCVRFVSSRFVGSSAELGAQGSHSELSGLVNRITRGLYGTIVGTAFAGL</sequence>
<organism evidence="1 2">
    <name type="scientific">Bdellovibrio bacteriovorus str. Tiberius</name>
    <dbReference type="NCBI Taxonomy" id="1069642"/>
    <lineage>
        <taxon>Bacteria</taxon>
        <taxon>Pseudomonadati</taxon>
        <taxon>Bdellovibrionota</taxon>
        <taxon>Bdellovibrionia</taxon>
        <taxon>Bdellovibrionales</taxon>
        <taxon>Pseudobdellovibrionaceae</taxon>
        <taxon>Bdellovibrio</taxon>
    </lineage>
</organism>
<proteinExistence type="predicted"/>
<protein>
    <submittedName>
        <fullName evidence="1">Uncharacterized protein</fullName>
    </submittedName>
</protein>
<dbReference type="EMBL" id="CP002930">
    <property type="protein sequence ID" value="AFY01280.1"/>
    <property type="molecule type" value="Genomic_DNA"/>
</dbReference>
<reference evidence="1 2" key="1">
    <citation type="journal article" date="2012" name="BMC Genomics">
        <title>Genome analysis of a simultaneously predatory and prey-independent, novel Bdellovibrio bacteriovorus from the River Tiber, supports in silico predictions of both ancient and recent lateral gene transfer from diverse bacteria.</title>
        <authorList>
            <person name="Hobley L."/>
            <person name="Lerner T.R."/>
            <person name="Williams L.E."/>
            <person name="Lambert C."/>
            <person name="Till R."/>
            <person name="Milner D.S."/>
            <person name="Basford S.M."/>
            <person name="Capeness M.J."/>
            <person name="Fenton A.K."/>
            <person name="Atterbury R.J."/>
            <person name="Harris M.A."/>
            <person name="Sockett R.E."/>
        </authorList>
    </citation>
    <scope>NUCLEOTIDE SEQUENCE [LARGE SCALE GENOMIC DNA]</scope>
    <source>
        <strain evidence="1 2">Tiberius</strain>
    </source>
</reference>
<dbReference type="STRING" id="1069642.Bdt_1585"/>
<evidence type="ECO:0000313" key="2">
    <source>
        <dbReference type="Proteomes" id="UP000010074"/>
    </source>
</evidence>
<name>K7YX30_BDEBC</name>
<dbReference type="AlphaFoldDB" id="K7YX30"/>
<dbReference type="HOGENOM" id="CLU_2566918_0_0_7"/>
<accession>K7YX30</accession>
<dbReference type="KEGG" id="bbat:Bdt_1585"/>
<gene>
    <name evidence="1" type="ORF">Bdt_1585</name>
</gene>
<evidence type="ECO:0000313" key="1">
    <source>
        <dbReference type="EMBL" id="AFY01280.1"/>
    </source>
</evidence>